<reference evidence="1" key="1">
    <citation type="submission" date="2013-08" db="EMBL/GenBank/DDBJ databases">
        <authorList>
            <person name="Mendez C."/>
            <person name="Richter M."/>
            <person name="Ferrer M."/>
            <person name="Sanchez J."/>
        </authorList>
    </citation>
    <scope>NUCLEOTIDE SEQUENCE</scope>
</reference>
<gene>
    <name evidence="1" type="ORF">B1B_05504</name>
</gene>
<accession>T1B7V7</accession>
<dbReference type="AlphaFoldDB" id="T1B7V7"/>
<comment type="caution">
    <text evidence="1">The sequence shown here is derived from an EMBL/GenBank/DDBJ whole genome shotgun (WGS) entry which is preliminary data.</text>
</comment>
<sequence>PTSNLVCIAANPAGNRDVTIANAFMRQIHGAMSIDSPVPLVPLQNREFFGSTTTLREEILGAQDMHRILDELGLDACSMRADDPRSDRLLILRHTLMNPFIIDDENGISYIDRYFEYLSRRVALLLPAKPSSSTT</sequence>
<evidence type="ECO:0000313" key="1">
    <source>
        <dbReference type="EMBL" id="EQD69011.1"/>
    </source>
</evidence>
<name>T1B7V7_9ZZZZ</name>
<reference evidence="1" key="2">
    <citation type="journal article" date="2014" name="ISME J.">
        <title>Microbial stratification in low pH oxic and suboxic macroscopic growths along an acid mine drainage.</title>
        <authorList>
            <person name="Mendez-Garcia C."/>
            <person name="Mesa V."/>
            <person name="Sprenger R.R."/>
            <person name="Richter M."/>
            <person name="Diez M.S."/>
            <person name="Solano J."/>
            <person name="Bargiela R."/>
            <person name="Golyshina O.V."/>
            <person name="Manteca A."/>
            <person name="Ramos J.L."/>
            <person name="Gallego J.R."/>
            <person name="Llorente I."/>
            <person name="Martins Dos Santos V.A."/>
            <person name="Jensen O.N."/>
            <person name="Pelaez A.I."/>
            <person name="Sanchez J."/>
            <person name="Ferrer M."/>
        </authorList>
    </citation>
    <scope>NUCLEOTIDE SEQUENCE</scope>
</reference>
<dbReference type="EMBL" id="AUZY01003488">
    <property type="protein sequence ID" value="EQD69011.1"/>
    <property type="molecule type" value="Genomic_DNA"/>
</dbReference>
<proteinExistence type="predicted"/>
<feature type="non-terminal residue" evidence="1">
    <location>
        <position position="1"/>
    </location>
</feature>
<protein>
    <submittedName>
        <fullName evidence="1">Uncharacterized protein</fullName>
    </submittedName>
</protein>
<organism evidence="1">
    <name type="scientific">mine drainage metagenome</name>
    <dbReference type="NCBI Taxonomy" id="410659"/>
    <lineage>
        <taxon>unclassified sequences</taxon>
        <taxon>metagenomes</taxon>
        <taxon>ecological metagenomes</taxon>
    </lineage>
</organism>